<feature type="transmembrane region" description="Helical" evidence="2">
    <location>
        <begin position="476"/>
        <end position="498"/>
    </location>
</feature>
<evidence type="ECO:0000313" key="5">
    <source>
        <dbReference type="Proteomes" id="UP000277212"/>
    </source>
</evidence>
<dbReference type="EMBL" id="NKUJ01000127">
    <property type="protein sequence ID" value="RMJ12716.1"/>
    <property type="molecule type" value="Genomic_DNA"/>
</dbReference>
<keyword evidence="3" id="KW-0732">Signal</keyword>
<organism evidence="4 5">
    <name type="scientific">Fusarium kuroshium</name>
    <dbReference type="NCBI Taxonomy" id="2010991"/>
    <lineage>
        <taxon>Eukaryota</taxon>
        <taxon>Fungi</taxon>
        <taxon>Dikarya</taxon>
        <taxon>Ascomycota</taxon>
        <taxon>Pezizomycotina</taxon>
        <taxon>Sordariomycetes</taxon>
        <taxon>Hypocreomycetidae</taxon>
        <taxon>Hypocreales</taxon>
        <taxon>Nectriaceae</taxon>
        <taxon>Fusarium</taxon>
        <taxon>Fusarium solani species complex</taxon>
    </lineage>
</organism>
<accession>A0A3M2S576</accession>
<dbReference type="Proteomes" id="UP000277212">
    <property type="component" value="Unassembled WGS sequence"/>
</dbReference>
<feature type="transmembrane region" description="Helical" evidence="2">
    <location>
        <begin position="434"/>
        <end position="456"/>
    </location>
</feature>
<feature type="signal peptide" evidence="3">
    <location>
        <begin position="1"/>
        <end position="33"/>
    </location>
</feature>
<protein>
    <submittedName>
        <fullName evidence="4">Uncharacterized protein</fullName>
    </submittedName>
</protein>
<evidence type="ECO:0000256" key="1">
    <source>
        <dbReference type="SAM" id="MobiDB-lite"/>
    </source>
</evidence>
<dbReference type="STRING" id="2010991.A0A3M2S576"/>
<dbReference type="AlphaFoldDB" id="A0A3M2S576"/>
<evidence type="ECO:0000313" key="4">
    <source>
        <dbReference type="EMBL" id="RMJ12716.1"/>
    </source>
</evidence>
<evidence type="ECO:0000256" key="3">
    <source>
        <dbReference type="SAM" id="SignalP"/>
    </source>
</evidence>
<sequence length="550" mass="62355">MPDSSNLNWTNLHILRTVFLASTLYLTLDSVKPRSNPADCPTTDSIEENECQPETSGDNDAGLKAEDEICHAREKVLEVSPGVESPSHPNENAAGGDREFSQLGTIILGEIRDKFLFMVGAVGTKDTSERFVINMGASPFYIMVKGNKKRELKWSPGRERLSNEVVDAIRGAWPRHRNVKGVEQIILESDGTTPARLLRPGKVQERRTHVPSGPVGKCAELRRTVSFTTIRMGSYGLFNIFILADEYMSPTAKDWNLGLEGELNEPNWALYGLKPCGRGTAITHYMFEVSRVLERSLDSWSDALTWIDTLVHVNLSDFEDAKHVEDLMFDKSFTRSKDYFVAIQLLRIMDEWLDELLLGIEDLRSCLAMKHPIFCVDEAQDNINVAIKSMKERTTRFQGRVRKKSEEIKSLRDGLFNATSLREATKAMALNQAIYIFTVVTVLFTPVSFLATFWALPFLNNPVEEGSDMVPEPKAFRSSFIAMPLLTYTLVIGIAWYMRPNQSRYTVPVWLVDMWDITREVLDSAWEKISLKGKRTQRNSQEGYDTEEDV</sequence>
<name>A0A3M2S576_9HYPO</name>
<keyword evidence="2" id="KW-0472">Membrane</keyword>
<proteinExistence type="predicted"/>
<keyword evidence="2" id="KW-1133">Transmembrane helix</keyword>
<reference evidence="4 5" key="1">
    <citation type="submission" date="2017-06" db="EMBL/GenBank/DDBJ databases">
        <title>Comparative genomic analysis of Ambrosia Fusariam Clade fungi.</title>
        <authorList>
            <person name="Stajich J.E."/>
            <person name="Carrillo J."/>
            <person name="Kijimoto T."/>
            <person name="Eskalen A."/>
            <person name="O'Donnell K."/>
            <person name="Kasson M."/>
        </authorList>
    </citation>
    <scope>NUCLEOTIDE SEQUENCE [LARGE SCALE GENOMIC DNA]</scope>
    <source>
        <strain evidence="4">UCR3666</strain>
    </source>
</reference>
<dbReference type="InterPro" id="IPR002523">
    <property type="entry name" value="MgTranspt_CorA/ZnTranspt_ZntB"/>
</dbReference>
<keyword evidence="2" id="KW-0812">Transmembrane</keyword>
<evidence type="ECO:0000256" key="2">
    <source>
        <dbReference type="SAM" id="Phobius"/>
    </source>
</evidence>
<keyword evidence="5" id="KW-1185">Reference proteome</keyword>
<dbReference type="Gene3D" id="1.20.58.340">
    <property type="entry name" value="Magnesium transport protein CorA, transmembrane region"/>
    <property type="match status" value="1"/>
</dbReference>
<dbReference type="Pfam" id="PF01544">
    <property type="entry name" value="CorA"/>
    <property type="match status" value="1"/>
</dbReference>
<comment type="caution">
    <text evidence="4">The sequence shown here is derived from an EMBL/GenBank/DDBJ whole genome shotgun (WGS) entry which is preliminary data.</text>
</comment>
<dbReference type="GO" id="GO:0016020">
    <property type="term" value="C:membrane"/>
    <property type="evidence" value="ECO:0007669"/>
    <property type="project" value="InterPro"/>
</dbReference>
<feature type="chain" id="PRO_5018251225" evidence="3">
    <location>
        <begin position="34"/>
        <end position="550"/>
    </location>
</feature>
<gene>
    <name evidence="4" type="ORF">CDV36_007644</name>
</gene>
<dbReference type="OrthoDB" id="5430750at2759"/>
<dbReference type="GO" id="GO:0046873">
    <property type="term" value="F:metal ion transmembrane transporter activity"/>
    <property type="evidence" value="ECO:0007669"/>
    <property type="project" value="InterPro"/>
</dbReference>
<feature type="region of interest" description="Disordered" evidence="1">
    <location>
        <begin position="32"/>
        <end position="62"/>
    </location>
</feature>